<keyword evidence="15 16" id="KW-0469">Meiosis</keyword>
<feature type="region of interest" description="Disordered" evidence="18">
    <location>
        <begin position="620"/>
        <end position="791"/>
    </location>
</feature>
<evidence type="ECO:0000256" key="4">
    <source>
        <dbReference type="ARBA" id="ARBA00009028"/>
    </source>
</evidence>
<keyword evidence="5" id="KW-0158">Chromosome</keyword>
<evidence type="ECO:0000256" key="18">
    <source>
        <dbReference type="SAM" id="MobiDB-lite"/>
    </source>
</evidence>
<evidence type="ECO:0000256" key="13">
    <source>
        <dbReference type="ARBA" id="ARBA00023211"/>
    </source>
</evidence>
<evidence type="ECO:0000256" key="6">
    <source>
        <dbReference type="ARBA" id="ARBA00022722"/>
    </source>
</evidence>
<dbReference type="InterPro" id="IPR038487">
    <property type="entry name" value="Mre11_capping_dom"/>
</dbReference>
<keyword evidence="8 16" id="KW-0255">Endonuclease</keyword>
<keyword evidence="13 16" id="KW-0464">Manganese</keyword>
<dbReference type="InterPro" id="IPR007281">
    <property type="entry name" value="Mre11_DNA-bd"/>
</dbReference>
<evidence type="ECO:0000256" key="5">
    <source>
        <dbReference type="ARBA" id="ARBA00022454"/>
    </source>
</evidence>
<keyword evidence="14 16" id="KW-0539">Nucleus</keyword>
<keyword evidence="10 16" id="KW-0378">Hydrolase</keyword>
<reference evidence="20 21" key="1">
    <citation type="journal article" date="2024" name="IMA Fungus">
        <title>IMA Genome - F19 : A genome assembly and annotation guide to empower mycologists, including annotated draft genome sequences of Ceratocystis pirilliformis, Diaporthe australafricana, Fusarium ophioides, Paecilomyces lecythidis, and Sporothrix stenoceras.</title>
        <authorList>
            <person name="Aylward J."/>
            <person name="Wilson A.M."/>
            <person name="Visagie C.M."/>
            <person name="Spraker J."/>
            <person name="Barnes I."/>
            <person name="Buitendag C."/>
            <person name="Ceriani C."/>
            <person name="Del Mar Angel L."/>
            <person name="du Plessis D."/>
            <person name="Fuchs T."/>
            <person name="Gasser K."/>
            <person name="Kramer D."/>
            <person name="Li W."/>
            <person name="Munsamy K."/>
            <person name="Piso A."/>
            <person name="Price J.L."/>
            <person name="Sonnekus B."/>
            <person name="Thomas C."/>
            <person name="van der Nest A."/>
            <person name="van Dijk A."/>
            <person name="van Heerden A."/>
            <person name="van Vuuren N."/>
            <person name="Yilmaz N."/>
            <person name="Duong T.A."/>
            <person name="van der Merwe N.A."/>
            <person name="Wingfield M.J."/>
            <person name="Wingfield B.D."/>
        </authorList>
    </citation>
    <scope>NUCLEOTIDE SEQUENCE [LARGE SCALE GENOMIC DNA]</scope>
    <source>
        <strain evidence="20 21">CMW 5346</strain>
    </source>
</reference>
<feature type="compositionally biased region" description="Acidic residues" evidence="18">
    <location>
        <begin position="657"/>
        <end position="688"/>
    </location>
</feature>
<evidence type="ECO:0000256" key="8">
    <source>
        <dbReference type="ARBA" id="ARBA00022759"/>
    </source>
</evidence>
<name>A0ABR3Z5J3_9PEZI</name>
<evidence type="ECO:0000313" key="21">
    <source>
        <dbReference type="Proteomes" id="UP001583186"/>
    </source>
</evidence>
<organism evidence="20 21">
    <name type="scientific">Sporothrix stenoceras</name>
    <dbReference type="NCBI Taxonomy" id="5173"/>
    <lineage>
        <taxon>Eukaryota</taxon>
        <taxon>Fungi</taxon>
        <taxon>Dikarya</taxon>
        <taxon>Ascomycota</taxon>
        <taxon>Pezizomycotina</taxon>
        <taxon>Sordariomycetes</taxon>
        <taxon>Sordariomycetidae</taxon>
        <taxon>Ophiostomatales</taxon>
        <taxon>Ophiostomataceae</taxon>
        <taxon>Sporothrix</taxon>
    </lineage>
</organism>
<feature type="compositionally biased region" description="Low complexity" evidence="18">
    <location>
        <begin position="699"/>
        <end position="730"/>
    </location>
</feature>
<dbReference type="NCBIfam" id="TIGR00583">
    <property type="entry name" value="mre11"/>
    <property type="match status" value="1"/>
</dbReference>
<evidence type="ECO:0000256" key="9">
    <source>
        <dbReference type="ARBA" id="ARBA00022763"/>
    </source>
</evidence>
<feature type="region of interest" description="Disordered" evidence="18">
    <location>
        <begin position="353"/>
        <end position="372"/>
    </location>
</feature>
<dbReference type="PANTHER" id="PTHR10139">
    <property type="entry name" value="DOUBLE-STRAND BREAK REPAIR PROTEIN MRE11"/>
    <property type="match status" value="1"/>
</dbReference>
<feature type="domain" description="Mre11 DNA-binding" evidence="19">
    <location>
        <begin position="290"/>
        <end position="477"/>
    </location>
</feature>
<gene>
    <name evidence="20" type="primary">MRE11</name>
    <name evidence="20" type="ORF">Sste5346_005290</name>
</gene>
<keyword evidence="12 16" id="KW-0234">DNA repair</keyword>
<dbReference type="Proteomes" id="UP001583186">
    <property type="component" value="Unassembled WGS sequence"/>
</dbReference>
<evidence type="ECO:0000256" key="15">
    <source>
        <dbReference type="ARBA" id="ARBA00023254"/>
    </source>
</evidence>
<keyword evidence="11 16" id="KW-0269">Exonuclease</keyword>
<evidence type="ECO:0000256" key="16">
    <source>
        <dbReference type="PIRNR" id="PIRNR000882"/>
    </source>
</evidence>
<dbReference type="Gene3D" id="3.30.110.110">
    <property type="entry name" value="Mre11, capping domain"/>
    <property type="match status" value="1"/>
</dbReference>
<evidence type="ECO:0000256" key="3">
    <source>
        <dbReference type="ARBA" id="ARBA00004286"/>
    </source>
</evidence>
<dbReference type="Pfam" id="PF00149">
    <property type="entry name" value="Metallophos"/>
    <property type="match status" value="1"/>
</dbReference>
<dbReference type="PIRSF" id="PIRSF000882">
    <property type="entry name" value="DSB_repair_MRE11"/>
    <property type="match status" value="1"/>
</dbReference>
<accession>A0ABR3Z5J3</accession>
<dbReference type="InterPro" id="IPR003701">
    <property type="entry name" value="Mre11"/>
</dbReference>
<dbReference type="InterPro" id="IPR004843">
    <property type="entry name" value="Calcineurin-like_PHP"/>
</dbReference>
<dbReference type="EMBL" id="JAWCUI010000027">
    <property type="protein sequence ID" value="KAL1895482.1"/>
    <property type="molecule type" value="Genomic_DNA"/>
</dbReference>
<dbReference type="CDD" id="cd00840">
    <property type="entry name" value="MPP_Mre11_N"/>
    <property type="match status" value="1"/>
</dbReference>
<dbReference type="SUPFAM" id="SSF56300">
    <property type="entry name" value="Metallo-dependent phosphatases"/>
    <property type="match status" value="1"/>
</dbReference>
<evidence type="ECO:0000256" key="7">
    <source>
        <dbReference type="ARBA" id="ARBA00022723"/>
    </source>
</evidence>
<evidence type="ECO:0000313" key="20">
    <source>
        <dbReference type="EMBL" id="KAL1895482.1"/>
    </source>
</evidence>
<dbReference type="InterPro" id="IPR029052">
    <property type="entry name" value="Metallo-depent_PP-like"/>
</dbReference>
<feature type="compositionally biased region" description="Low complexity" evidence="18">
    <location>
        <begin position="739"/>
        <end position="757"/>
    </location>
</feature>
<protein>
    <recommendedName>
        <fullName evidence="16">Double-strand break repair protein</fullName>
    </recommendedName>
</protein>
<evidence type="ECO:0000256" key="10">
    <source>
        <dbReference type="ARBA" id="ARBA00022801"/>
    </source>
</evidence>
<feature type="compositionally biased region" description="Acidic residues" evidence="18">
    <location>
        <begin position="360"/>
        <end position="370"/>
    </location>
</feature>
<dbReference type="SMART" id="SM01347">
    <property type="entry name" value="Mre11_DNA_bind"/>
    <property type="match status" value="1"/>
</dbReference>
<sequence length="791" mass="87785">MVRNTEPDTIRILVATDNHVGYEERDPIRKDDSWRTFDEIMNLARTQDVDMVLLGGDLFHDNKPSRKAMYQVMRSLRQNCLGMKPCELEFLSDAAEIFEGAVGHVNYEDPDINISIPVFSIHGNHDDPSGDGHYCSLDLLQVAGFVNYFGRVPEADNIKVKPVLLQKGATKLALFGTGNVRDERMFRTFRDHKVTFFRPNQQANDFFNLMVVHQNHHAHTATSYLPENFLPDWLDLVVWGHEHECLIDPQKNPETGFHVMQPGSSVATSLVPGEAVPKHVAILSVTGKEFSVEKIPLKTVRPFVTREIVLAQERRFKDLARKKDNRAELTKRLMVIVEEMIEEAHAEYLSLHDNDRAGGDDENDDDDDEPPLPLIRLKVEYTAPEGGNFDCENPQRFSNRFAGKVANVNDVVYFHRRKTTAGQTKAGNAALPGGLRDVEAGADFNAIKVEALVDEYLAAQSLKILPQGEFGDAVNQFVNKDDKHAMDTFVSGSLANQLKDLLALGAEDGELDTAIERLRDERERQFQAGLVKQRHKRMYKPKPDDWDSDMEGHWEQHPGALIDQGGAADTPAPGVSQARLQLDAVRARATAASSRGAPNSLDEDLMMDDFDDVGPIAKTTAKRTTKAAATTSRAKATMRKAPVAKRSAPGRKKGPFEDSESDEDALMLDDDFDDDEEADEIEDDEMDEPAPPPTRRGRGAATTRAPARAAPKAAAKAAPKAAPKATKPAASRMRQTSLQFSQSQAAVPSQQPRAAASTSRTKQVQEISADEIEDDSDDFEPPPTARTTRRR</sequence>
<keyword evidence="6 16" id="KW-0540">Nuclease</keyword>
<evidence type="ECO:0000256" key="17">
    <source>
        <dbReference type="RuleBase" id="RU003447"/>
    </source>
</evidence>
<evidence type="ECO:0000256" key="12">
    <source>
        <dbReference type="ARBA" id="ARBA00023204"/>
    </source>
</evidence>
<comment type="caution">
    <text evidence="20">The sequence shown here is derived from an EMBL/GenBank/DDBJ whole genome shotgun (WGS) entry which is preliminary data.</text>
</comment>
<comment type="cofactor">
    <cofactor evidence="1 16">
        <name>Mn(2+)</name>
        <dbReference type="ChEBI" id="CHEBI:29035"/>
    </cofactor>
</comment>
<evidence type="ECO:0000256" key="14">
    <source>
        <dbReference type="ARBA" id="ARBA00023242"/>
    </source>
</evidence>
<proteinExistence type="inferred from homology"/>
<evidence type="ECO:0000256" key="11">
    <source>
        <dbReference type="ARBA" id="ARBA00022839"/>
    </source>
</evidence>
<keyword evidence="7" id="KW-0479">Metal-binding</keyword>
<feature type="compositionally biased region" description="Low complexity" evidence="18">
    <location>
        <begin position="626"/>
        <end position="641"/>
    </location>
</feature>
<evidence type="ECO:0000256" key="2">
    <source>
        <dbReference type="ARBA" id="ARBA00004123"/>
    </source>
</evidence>
<feature type="compositionally biased region" description="Acidic residues" evidence="18">
    <location>
        <begin position="768"/>
        <end position="780"/>
    </location>
</feature>
<keyword evidence="9 16" id="KW-0227">DNA damage</keyword>
<evidence type="ECO:0000256" key="1">
    <source>
        <dbReference type="ARBA" id="ARBA00001936"/>
    </source>
</evidence>
<dbReference type="Pfam" id="PF04152">
    <property type="entry name" value="Mre11_DNA_bind"/>
    <property type="match status" value="1"/>
</dbReference>
<comment type="similarity">
    <text evidence="4 16 17">Belongs to the MRE11/RAD32 family.</text>
</comment>
<dbReference type="Gene3D" id="3.60.21.10">
    <property type="match status" value="1"/>
</dbReference>
<evidence type="ECO:0000259" key="19">
    <source>
        <dbReference type="SMART" id="SM01347"/>
    </source>
</evidence>
<comment type="function">
    <text evidence="16">Core component of the MRN complex, which plays a central role in double-strand break (DSB) repair, DNA recombination, maintenance of telomere integrity and meiosis. The MRN complex is involved in the repair of DNA double-strand breaks (DSBs) via homologous recombination (HR), an error-free mechanism which primarily occurs during S and G2 phases. The complex (1) mediates the end resection of damaged DNA, which generates proper single-stranded DNA, a key initial steps in HR, and is (2) required for the recruitment of other repair factors and efficient activation of ATM and ATR upon DNA damage. Within the MRN complex, MRE11 possesses both single-strand endonuclease activity and double-strand-specific 3'-5' exonuclease activity. MRE11 first endonucleolytically cleaves the 5' strand at DNA DSB ends to prevent non-homologous end joining (NHEJ) and licence HR. It then generates a single-stranded DNA gap via 3' to 5' exonucleolytic degradation, which is required for single-strand invasion and recombination.</text>
</comment>
<dbReference type="InterPro" id="IPR041796">
    <property type="entry name" value="Mre11_N"/>
</dbReference>
<keyword evidence="21" id="KW-1185">Reference proteome</keyword>
<comment type="subcellular location">
    <subcellularLocation>
        <location evidence="3">Chromosome</location>
    </subcellularLocation>
    <subcellularLocation>
        <location evidence="2 16">Nucleus</location>
    </subcellularLocation>
</comment>
<dbReference type="PANTHER" id="PTHR10139:SF1">
    <property type="entry name" value="DOUBLE-STRAND BREAK REPAIR PROTEIN MRE11"/>
    <property type="match status" value="1"/>
</dbReference>